<feature type="region of interest" description="Disordered" evidence="1">
    <location>
        <begin position="218"/>
        <end position="241"/>
    </location>
</feature>
<keyword evidence="2" id="KW-0812">Transmembrane</keyword>
<feature type="compositionally biased region" description="Low complexity" evidence="1">
    <location>
        <begin position="18"/>
        <end position="32"/>
    </location>
</feature>
<feature type="region of interest" description="Disordered" evidence="1">
    <location>
        <begin position="1"/>
        <end position="45"/>
    </location>
</feature>
<comment type="caution">
    <text evidence="3">The sequence shown here is derived from an EMBL/GenBank/DDBJ whole genome shotgun (WGS) entry which is preliminary data.</text>
</comment>
<dbReference type="Proteomes" id="UP000677016">
    <property type="component" value="Unassembled WGS sequence"/>
</dbReference>
<evidence type="ECO:0000313" key="3">
    <source>
        <dbReference type="EMBL" id="MBR7742541.1"/>
    </source>
</evidence>
<dbReference type="RefSeq" id="WP_211601709.1">
    <property type="nucleotide sequence ID" value="NZ_JAGSNF010000004.1"/>
</dbReference>
<evidence type="ECO:0008006" key="5">
    <source>
        <dbReference type="Google" id="ProtNLM"/>
    </source>
</evidence>
<proteinExistence type="predicted"/>
<feature type="compositionally biased region" description="Basic residues" evidence="1">
    <location>
        <begin position="33"/>
        <end position="44"/>
    </location>
</feature>
<feature type="transmembrane region" description="Helical" evidence="2">
    <location>
        <begin position="45"/>
        <end position="68"/>
    </location>
</feature>
<organism evidence="3 4">
    <name type="scientific">Phycicoccus avicenniae</name>
    <dbReference type="NCBI Taxonomy" id="2828860"/>
    <lineage>
        <taxon>Bacteria</taxon>
        <taxon>Bacillati</taxon>
        <taxon>Actinomycetota</taxon>
        <taxon>Actinomycetes</taxon>
        <taxon>Micrococcales</taxon>
        <taxon>Intrasporangiaceae</taxon>
        <taxon>Phycicoccus</taxon>
    </lineage>
</organism>
<keyword evidence="2" id="KW-0472">Membrane</keyword>
<keyword evidence="2" id="KW-1133">Transmembrane helix</keyword>
<keyword evidence="4" id="KW-1185">Reference proteome</keyword>
<dbReference type="EMBL" id="JAGSNF010000004">
    <property type="protein sequence ID" value="MBR7742541.1"/>
    <property type="molecule type" value="Genomic_DNA"/>
</dbReference>
<name>A0A941D6U8_9MICO</name>
<gene>
    <name evidence="3" type="ORF">KC207_04465</name>
</gene>
<dbReference type="AlphaFoldDB" id="A0A941D6U8"/>
<accession>A0A941D6U8</accession>
<feature type="region of interest" description="Disordered" evidence="1">
    <location>
        <begin position="181"/>
        <end position="200"/>
    </location>
</feature>
<protein>
    <recommendedName>
        <fullName evidence="5">DUF4232 domain-containing protein</fullName>
    </recommendedName>
</protein>
<evidence type="ECO:0000256" key="2">
    <source>
        <dbReference type="SAM" id="Phobius"/>
    </source>
</evidence>
<evidence type="ECO:0000256" key="1">
    <source>
        <dbReference type="SAM" id="MobiDB-lite"/>
    </source>
</evidence>
<reference evidence="3" key="1">
    <citation type="submission" date="2021-04" db="EMBL/GenBank/DDBJ databases">
        <title>Phycicoccus avicenniae sp. nov., a novel endophytic actinomycetes isolated from branch of Avicennia mariana.</title>
        <authorList>
            <person name="Tuo L."/>
        </authorList>
    </citation>
    <scope>NUCLEOTIDE SEQUENCE</scope>
    <source>
        <strain evidence="3">BSK3Z-2</strain>
    </source>
</reference>
<sequence>MTTGGPHDRRRPAPPSATPTASPTSPPSAASGRPRRHPRRRTRRLALPGLSAAVAATLVALGGCSLAAPVADDPEDASTLEGLVAAWDTALAGTAPATRGALTQALRDLEPEVAEGRGTVRYVPVLGRDQDLEEDDPVALVVWEQRTGPDPFTDDVPRWESMCAQVHVDRSAASLVATQRRCPGSVPDEPPERPGGRMPEGIDASVVTEGSLLRGVATATGSSAAPLRRATSARSPGGAVDASPCLDGDLVAATDRLTVTIGARDEMVVRVVNVSAIPCTVPPPDDLRATQNGSTPTLDARTAPGPDVTLHPRESATTTLTWRPSQRVDRETPQRLVLGVGGLELPVHAGVGLPVAPLSAEVGARVDLSAWTVLGYGATPDDRPLAVDVAPRCEPKDLAVRTLPPADGSGSGAPPRAELRTVGVLPCRVDPAVRWPPLPDGLPPLLPGPPVVLTPGWAATVDLAAPLDERPGEVLVAGRWVAVRTGSG</sequence>
<feature type="region of interest" description="Disordered" evidence="1">
    <location>
        <begin position="283"/>
        <end position="307"/>
    </location>
</feature>
<evidence type="ECO:0000313" key="4">
    <source>
        <dbReference type="Proteomes" id="UP000677016"/>
    </source>
</evidence>